<dbReference type="RefSeq" id="WP_148350365.1">
    <property type="nucleotide sequence ID" value="NZ_JBHSBF010000027.1"/>
</dbReference>
<evidence type="ECO:0000313" key="3">
    <source>
        <dbReference type="Proteomes" id="UP000322634"/>
    </source>
</evidence>
<comment type="caution">
    <text evidence="2">The sequence shown here is derived from an EMBL/GenBank/DDBJ whole genome shotgun (WGS) entry which is preliminary data.</text>
</comment>
<sequence length="76" mass="8276">MRLETVPAPGARTPGARTPGRDSCGAHLAEIVHETALWARARRRRPATVVVYATTHVRRPNEPGPFDRVALGTIPI</sequence>
<evidence type="ECO:0000256" key="1">
    <source>
        <dbReference type="SAM" id="MobiDB-lite"/>
    </source>
</evidence>
<feature type="region of interest" description="Disordered" evidence="1">
    <location>
        <begin position="1"/>
        <end position="22"/>
    </location>
</feature>
<gene>
    <name evidence="2" type="ORF">FXF65_14145</name>
</gene>
<keyword evidence="3" id="KW-1185">Reference proteome</keyword>
<dbReference type="EMBL" id="VSFF01000005">
    <property type="protein sequence ID" value="TYC15220.1"/>
    <property type="molecule type" value="Genomic_DNA"/>
</dbReference>
<organism evidence="2 3">
    <name type="scientific">Actinomadura syzygii</name>
    <dbReference type="NCBI Taxonomy" id="1427538"/>
    <lineage>
        <taxon>Bacteria</taxon>
        <taxon>Bacillati</taxon>
        <taxon>Actinomycetota</taxon>
        <taxon>Actinomycetes</taxon>
        <taxon>Streptosporangiales</taxon>
        <taxon>Thermomonosporaceae</taxon>
        <taxon>Actinomadura</taxon>
    </lineage>
</organism>
<accession>A0A5D0UBR3</accession>
<dbReference type="OrthoDB" id="3481755at2"/>
<reference evidence="2 3" key="1">
    <citation type="submission" date="2019-08" db="EMBL/GenBank/DDBJ databases">
        <title>Actinomadura sp. nov. CYP1-5 isolated from mountain soil.</title>
        <authorList>
            <person name="Songsumanus A."/>
            <person name="Kuncharoen N."/>
            <person name="Kudo T."/>
            <person name="Yuki M."/>
            <person name="Igarashi Y."/>
            <person name="Tanasupawat S."/>
        </authorList>
    </citation>
    <scope>NUCLEOTIDE SEQUENCE [LARGE SCALE GENOMIC DNA]</scope>
    <source>
        <strain evidence="2 3">GKU157</strain>
    </source>
</reference>
<dbReference type="AlphaFoldDB" id="A0A5D0UBR3"/>
<proteinExistence type="predicted"/>
<protein>
    <submittedName>
        <fullName evidence="2">Uncharacterized protein</fullName>
    </submittedName>
</protein>
<evidence type="ECO:0000313" key="2">
    <source>
        <dbReference type="EMBL" id="TYC15220.1"/>
    </source>
</evidence>
<dbReference type="Proteomes" id="UP000322634">
    <property type="component" value="Unassembled WGS sequence"/>
</dbReference>
<name>A0A5D0UBR3_9ACTN</name>